<evidence type="ECO:0000313" key="1">
    <source>
        <dbReference type="EMBL" id="KAF0044541.1"/>
    </source>
</evidence>
<comment type="caution">
    <text evidence="1">The sequence shown here is derived from an EMBL/GenBank/DDBJ whole genome shotgun (WGS) entry which is preliminary data.</text>
</comment>
<dbReference type="Proteomes" id="UP000438429">
    <property type="component" value="Unassembled WGS sequence"/>
</dbReference>
<name>A0A6A4TP51_SCOMX</name>
<proteinExistence type="predicted"/>
<accession>A0A6A4TP51</accession>
<organism evidence="1 2">
    <name type="scientific">Scophthalmus maximus</name>
    <name type="common">Turbot</name>
    <name type="synonym">Psetta maxima</name>
    <dbReference type="NCBI Taxonomy" id="52904"/>
    <lineage>
        <taxon>Eukaryota</taxon>
        <taxon>Metazoa</taxon>
        <taxon>Chordata</taxon>
        <taxon>Craniata</taxon>
        <taxon>Vertebrata</taxon>
        <taxon>Euteleostomi</taxon>
        <taxon>Actinopterygii</taxon>
        <taxon>Neopterygii</taxon>
        <taxon>Teleostei</taxon>
        <taxon>Neoteleostei</taxon>
        <taxon>Acanthomorphata</taxon>
        <taxon>Carangaria</taxon>
        <taxon>Pleuronectiformes</taxon>
        <taxon>Pleuronectoidei</taxon>
        <taxon>Scophthalmidae</taxon>
        <taxon>Scophthalmus</taxon>
    </lineage>
</organism>
<dbReference type="AlphaFoldDB" id="A0A6A4TP51"/>
<evidence type="ECO:0000313" key="2">
    <source>
        <dbReference type="Proteomes" id="UP000438429"/>
    </source>
</evidence>
<dbReference type="EMBL" id="VEVO01000003">
    <property type="protein sequence ID" value="KAF0044541.1"/>
    <property type="molecule type" value="Genomic_DNA"/>
</dbReference>
<gene>
    <name evidence="1" type="ORF">F2P81_003699</name>
</gene>
<sequence>MDDVIVEVKRTSAEELRLQQREEWRIATGFKSTLEATSCSLFPRAPGTRTVFQQGFQTVAISEVNMTVDPLHEWEGQPYILATVLPVCDVTRTSSI</sequence>
<reference evidence="1 2" key="1">
    <citation type="submission" date="2019-06" db="EMBL/GenBank/DDBJ databases">
        <title>Draft genomes of female and male turbot (Scophthalmus maximus).</title>
        <authorList>
            <person name="Xu H."/>
            <person name="Xu X.-W."/>
            <person name="Shao C."/>
            <person name="Chen S."/>
        </authorList>
    </citation>
    <scope>NUCLEOTIDE SEQUENCE [LARGE SCALE GENOMIC DNA]</scope>
    <source>
        <strain evidence="1">Ysfricsl-2016a</strain>
        <tissue evidence="1">Blood</tissue>
    </source>
</reference>
<protein>
    <submittedName>
        <fullName evidence="1">Uncharacterized protein</fullName>
    </submittedName>
</protein>